<feature type="coiled-coil region" evidence="1">
    <location>
        <begin position="104"/>
        <end position="159"/>
    </location>
</feature>
<evidence type="ECO:0000313" key="3">
    <source>
        <dbReference type="EMBL" id="KOB66195.1"/>
    </source>
</evidence>
<gene>
    <name evidence="3" type="ORF">OBRU01_22421</name>
</gene>
<comment type="caution">
    <text evidence="3">The sequence shown here is derived from an EMBL/GenBank/DDBJ whole genome shotgun (WGS) entry which is preliminary data.</text>
</comment>
<keyword evidence="1" id="KW-0175">Coiled coil</keyword>
<name>A0A0L7KSX1_OPEBR</name>
<dbReference type="InterPro" id="IPR057251">
    <property type="entry name" value="FP_C"/>
</dbReference>
<organism evidence="3 4">
    <name type="scientific">Operophtera brumata</name>
    <name type="common">Winter moth</name>
    <name type="synonym">Phalaena brumata</name>
    <dbReference type="NCBI Taxonomy" id="104452"/>
    <lineage>
        <taxon>Eukaryota</taxon>
        <taxon>Metazoa</taxon>
        <taxon>Ecdysozoa</taxon>
        <taxon>Arthropoda</taxon>
        <taxon>Hexapoda</taxon>
        <taxon>Insecta</taxon>
        <taxon>Pterygota</taxon>
        <taxon>Neoptera</taxon>
        <taxon>Endopterygota</taxon>
        <taxon>Lepidoptera</taxon>
        <taxon>Glossata</taxon>
        <taxon>Ditrysia</taxon>
        <taxon>Geometroidea</taxon>
        <taxon>Geometridae</taxon>
        <taxon>Larentiinae</taxon>
        <taxon>Operophtera</taxon>
    </lineage>
</organism>
<dbReference type="EMBL" id="JTDY01006210">
    <property type="protein sequence ID" value="KOB66195.1"/>
    <property type="molecule type" value="Genomic_DNA"/>
</dbReference>
<feature type="domain" description="FP protein C-terminal" evidence="2">
    <location>
        <begin position="258"/>
        <end position="310"/>
    </location>
</feature>
<keyword evidence="4" id="KW-1185">Reference proteome</keyword>
<accession>A0A0L7KSX1</accession>
<dbReference type="Proteomes" id="UP000037510">
    <property type="component" value="Unassembled WGS sequence"/>
</dbReference>
<proteinExistence type="predicted"/>
<sequence>MTARTPPQCTPPRALEVEKEVICEPLYDSAPNLSAAEVRDGGASDLRQVPFASNRIGKRRREIGTDELKTSIDNLNKLFATSMSQQESKLADVMSVVNEIRQQNADIRMSVDFLSEEYNDLKKKLIAMDIERKDQILYIKSLEDKVESMERNSRSTGLELRNFTQKAGENKSDLSELVMKIGEKLQTPVEQLEIKDVFRTKSKAENKPIIVEFTSVIKKEAILESLKKFKRDRKGQLESSSFGIHGLSTRVFISETLTTKNKRMFTLAREFAKTNSYKFCWSSHGYVYLRKGDGQPAIRIAADDDLDRLKSVK</sequence>
<protein>
    <submittedName>
        <fullName evidence="3">Zinc finger DNA binding protein</fullName>
    </submittedName>
</protein>
<dbReference type="Pfam" id="PF25298">
    <property type="entry name" value="Baculo_FP_2nd"/>
    <property type="match status" value="1"/>
</dbReference>
<evidence type="ECO:0000256" key="1">
    <source>
        <dbReference type="SAM" id="Coils"/>
    </source>
</evidence>
<dbReference type="AlphaFoldDB" id="A0A0L7KSX1"/>
<reference evidence="3 4" key="1">
    <citation type="journal article" date="2015" name="Genome Biol. Evol.">
        <title>The genome of winter moth (Operophtera brumata) provides a genomic perspective on sexual dimorphism and phenology.</title>
        <authorList>
            <person name="Derks M.F."/>
            <person name="Smit S."/>
            <person name="Salis L."/>
            <person name="Schijlen E."/>
            <person name="Bossers A."/>
            <person name="Mateman C."/>
            <person name="Pijl A.S."/>
            <person name="de Ridder D."/>
            <person name="Groenen M.A."/>
            <person name="Visser M.E."/>
            <person name="Megens H.J."/>
        </authorList>
    </citation>
    <scope>NUCLEOTIDE SEQUENCE [LARGE SCALE GENOMIC DNA]</scope>
    <source>
        <strain evidence="3">WM2013NL</strain>
        <tissue evidence="3">Head and thorax</tissue>
    </source>
</reference>
<evidence type="ECO:0000259" key="2">
    <source>
        <dbReference type="Pfam" id="PF25298"/>
    </source>
</evidence>
<evidence type="ECO:0000313" key="4">
    <source>
        <dbReference type="Proteomes" id="UP000037510"/>
    </source>
</evidence>